<reference evidence="7" key="2">
    <citation type="submission" date="2017-05" db="UniProtKB">
        <authorList>
            <consortium name="EnsemblMetazoa"/>
        </authorList>
    </citation>
    <scope>IDENTIFICATION</scope>
</reference>
<dbReference type="GO" id="GO:0008270">
    <property type="term" value="F:zinc ion binding"/>
    <property type="evidence" value="ECO:0007669"/>
    <property type="project" value="UniProtKB-UniRule"/>
</dbReference>
<dbReference type="OrthoDB" id="4249at2759"/>
<evidence type="ECO:0000256" key="6">
    <source>
        <dbReference type="HAMAP-Rule" id="MF_03111"/>
    </source>
</evidence>
<feature type="binding site" evidence="6">
    <location>
        <position position="165"/>
    </location>
    <ligand>
        <name>Zn(2+)</name>
        <dbReference type="ChEBI" id="CHEBI:29105"/>
    </ligand>
</feature>
<dbReference type="KEGG" id="aqu:100641802"/>
<dbReference type="EC" id="4.1.1.130" evidence="6"/>
<dbReference type="Pfam" id="PF05019">
    <property type="entry name" value="Coq4"/>
    <property type="match status" value="1"/>
</dbReference>
<keyword evidence="2 6" id="KW-0999">Mitochondrion inner membrane</keyword>
<proteinExistence type="inferred from homology"/>
<dbReference type="InterPro" id="IPR027540">
    <property type="entry name" value="Coq4_euk"/>
</dbReference>
<feature type="binding site" evidence="6">
    <location>
        <position position="162"/>
    </location>
    <ligand>
        <name>Zn(2+)</name>
        <dbReference type="ChEBI" id="CHEBI:29105"/>
    </ligand>
</feature>
<evidence type="ECO:0000256" key="3">
    <source>
        <dbReference type="ARBA" id="ARBA00023128"/>
    </source>
</evidence>
<protein>
    <recommendedName>
        <fullName evidence="6">Ubiquinone biosynthesis protein COQ4 homolog, mitochondrial</fullName>
    </recommendedName>
    <alternativeName>
        <fullName evidence="6">4-hydroxy-3-methoxy-5-polyprenylbenzoate decarboxylase</fullName>
        <ecNumber evidence="6">4.1.1.130</ecNumber>
    </alternativeName>
    <alternativeName>
        <fullName evidence="6">Coenzyme Q biosynthesis protein 4 homolog</fullName>
    </alternativeName>
</protein>
<keyword evidence="6" id="KW-0479">Metal-binding</keyword>
<dbReference type="STRING" id="400682.A0A1X7V1R4"/>
<dbReference type="GO" id="GO:0031314">
    <property type="term" value="C:extrinsic component of mitochondrial inner membrane"/>
    <property type="evidence" value="ECO:0007669"/>
    <property type="project" value="UniProtKB-UniRule"/>
</dbReference>
<gene>
    <name evidence="7" type="primary">100641802</name>
</gene>
<dbReference type="UniPathway" id="UPA00232"/>
<keyword evidence="1 6" id="KW-0831">Ubiquinone biosynthesis</keyword>
<organism evidence="7">
    <name type="scientific">Amphimedon queenslandica</name>
    <name type="common">Sponge</name>
    <dbReference type="NCBI Taxonomy" id="400682"/>
    <lineage>
        <taxon>Eukaryota</taxon>
        <taxon>Metazoa</taxon>
        <taxon>Porifera</taxon>
        <taxon>Demospongiae</taxon>
        <taxon>Heteroscleromorpha</taxon>
        <taxon>Haplosclerida</taxon>
        <taxon>Niphatidae</taxon>
        <taxon>Amphimedon</taxon>
    </lineage>
</organism>
<dbReference type="EnsemblMetazoa" id="XM_019995487.1">
    <property type="protein sequence ID" value="XP_019851046.1"/>
    <property type="gene ID" value="LOC100641802"/>
</dbReference>
<comment type="function">
    <text evidence="6">Lyase that catalyzes the C1-decarboxylation of 4-hydroxy-3-methoxy-5-(all-trans-polyprenyl)benzoic acid into 2-methoxy-6-(all-trans-polyprenyl)phenol during ubiquinone biosynthesis.</text>
</comment>
<feature type="binding site" evidence="6">
    <location>
        <position position="177"/>
    </location>
    <ligand>
        <name>Zn(2+)</name>
        <dbReference type="ChEBI" id="CHEBI:29105"/>
    </ligand>
</feature>
<evidence type="ECO:0000256" key="4">
    <source>
        <dbReference type="ARBA" id="ARBA00023136"/>
    </source>
</evidence>
<comment type="similarity">
    <text evidence="6">Belongs to the COQ4 family.</text>
</comment>
<comment type="subcellular location">
    <subcellularLocation>
        <location evidence="6">Mitochondrion inner membrane</location>
        <topology evidence="6">Peripheral membrane protein</topology>
        <orientation evidence="6">Matrix side</orientation>
    </subcellularLocation>
</comment>
<keyword evidence="8" id="KW-1185">Reference proteome</keyword>
<dbReference type="HAMAP" id="MF_03111">
    <property type="entry name" value="Coq4"/>
    <property type="match status" value="1"/>
</dbReference>
<feature type="binding site" evidence="6">
    <location>
        <position position="161"/>
    </location>
    <ligand>
        <name>Zn(2+)</name>
        <dbReference type="ChEBI" id="CHEBI:29105"/>
    </ligand>
</feature>
<keyword evidence="4 6" id="KW-0472">Membrane</keyword>
<accession>A0A1X7V1R4</accession>
<comment type="subunit">
    <text evidence="6">Component of a multi-subunit COQ enzyme complex.</text>
</comment>
<evidence type="ECO:0000313" key="7">
    <source>
        <dbReference type="EnsemblMetazoa" id="Aqu2.1.33901_001"/>
    </source>
</evidence>
<keyword evidence="3 6" id="KW-0496">Mitochondrion</keyword>
<evidence type="ECO:0000313" key="8">
    <source>
        <dbReference type="Proteomes" id="UP000007879"/>
    </source>
</evidence>
<dbReference type="GO" id="GO:0120539">
    <property type="term" value="F:4-hydroxy-3-methoxy-5-polyprenylbenzoate decarboxylase activity"/>
    <property type="evidence" value="ECO:0007669"/>
    <property type="project" value="UniProtKB-EC"/>
</dbReference>
<evidence type="ECO:0000256" key="1">
    <source>
        <dbReference type="ARBA" id="ARBA00022688"/>
    </source>
</evidence>
<dbReference type="PANTHER" id="PTHR12922:SF7">
    <property type="entry name" value="UBIQUINONE BIOSYNTHESIS PROTEIN COQ4 HOMOLOG, MITOCHONDRIAL"/>
    <property type="match status" value="1"/>
</dbReference>
<comment type="catalytic activity">
    <reaction evidence="6">
        <text>a 4-hydroxy-3-methoxy-5-(all-trans-polyprenyl)benzoate + H(+) = a 2-methoxy-6-(all-trans-polyprenyl)phenol + CO2</text>
        <dbReference type="Rhea" id="RHEA:81179"/>
        <dbReference type="Rhea" id="RHEA-COMP:9551"/>
        <dbReference type="Rhea" id="RHEA-COMP:10931"/>
        <dbReference type="ChEBI" id="CHEBI:15378"/>
        <dbReference type="ChEBI" id="CHEBI:16526"/>
        <dbReference type="ChEBI" id="CHEBI:62731"/>
        <dbReference type="ChEBI" id="CHEBI:84443"/>
        <dbReference type="EC" id="4.1.1.130"/>
    </reaction>
</comment>
<reference evidence="8" key="1">
    <citation type="journal article" date="2010" name="Nature">
        <title>The Amphimedon queenslandica genome and the evolution of animal complexity.</title>
        <authorList>
            <person name="Srivastava M."/>
            <person name="Simakov O."/>
            <person name="Chapman J."/>
            <person name="Fahey B."/>
            <person name="Gauthier M.E."/>
            <person name="Mitros T."/>
            <person name="Richards G.S."/>
            <person name="Conaco C."/>
            <person name="Dacre M."/>
            <person name="Hellsten U."/>
            <person name="Larroux C."/>
            <person name="Putnam N.H."/>
            <person name="Stanke M."/>
            <person name="Adamska M."/>
            <person name="Darling A."/>
            <person name="Degnan S.M."/>
            <person name="Oakley T.H."/>
            <person name="Plachetzki D.C."/>
            <person name="Zhai Y."/>
            <person name="Adamski M."/>
            <person name="Calcino A."/>
            <person name="Cummins S.F."/>
            <person name="Goodstein D.M."/>
            <person name="Harris C."/>
            <person name="Jackson D.J."/>
            <person name="Leys S.P."/>
            <person name="Shu S."/>
            <person name="Woodcroft B.J."/>
            <person name="Vervoort M."/>
            <person name="Kosik K.S."/>
            <person name="Manning G."/>
            <person name="Degnan B.M."/>
            <person name="Rokhsar D.S."/>
        </authorList>
    </citation>
    <scope>NUCLEOTIDE SEQUENCE [LARGE SCALE GENOMIC DNA]</scope>
</reference>
<dbReference type="InterPro" id="IPR007715">
    <property type="entry name" value="Coq4"/>
</dbReference>
<dbReference type="EnsemblMetazoa" id="Aqu2.1.33901_001">
    <property type="protein sequence ID" value="Aqu2.1.33901_001"/>
    <property type="gene ID" value="Aqu2.1.33901"/>
</dbReference>
<keyword evidence="6" id="KW-0862">Zinc</keyword>
<dbReference type="Proteomes" id="UP000007879">
    <property type="component" value="Unassembled WGS sequence"/>
</dbReference>
<name>A0A1X7V1R4_AMPQE</name>
<keyword evidence="5 6" id="KW-0456">Lyase</keyword>
<dbReference type="PANTHER" id="PTHR12922">
    <property type="entry name" value="UBIQUINONE BIOSYNTHESIS PROTEIN"/>
    <property type="match status" value="1"/>
</dbReference>
<evidence type="ECO:0000256" key="5">
    <source>
        <dbReference type="ARBA" id="ARBA00023239"/>
    </source>
</evidence>
<dbReference type="AlphaFoldDB" id="A0A1X7V1R4"/>
<comment type="pathway">
    <text evidence="6">Cofactor biosynthesis; ubiquinone biosynthesis.</text>
</comment>
<dbReference type="InParanoid" id="A0A1X7V1R4"/>
<evidence type="ECO:0000256" key="2">
    <source>
        <dbReference type="ARBA" id="ARBA00022792"/>
    </source>
</evidence>
<sequence>MIIRRILTGCSSTCTVPLLFQSRSCSGNVSYGDKLYDSHVPTTSLQRLALTVGAGIGGLCKPERVDFIYTFGEVTGWYALQCMHQKMLKDETGQEILHEKPRLRSSTLNLEKLRTLPDKTLGREYVRFLDYYGYTPEGRASVRYVDDFELAYVMQRYREIHDFVHTLLQVPTSVYGEIVVKQFEGVQTGLPLCVLGGFIPPAVKLSYKEQVELLTVYGPWALSNGFQAKFLMNVYFEKHLEESLDELQQKLNIRPLPNGSLNSDIWTK</sequence>
<comment type="cofactor">
    <cofactor evidence="6">
        <name>Zn(2+)</name>
        <dbReference type="ChEBI" id="CHEBI:29105"/>
    </cofactor>
</comment>